<keyword evidence="1" id="KW-0175">Coiled coil</keyword>
<dbReference type="EMBL" id="CAJJDM010000010">
    <property type="protein sequence ID" value="CAD8049121.1"/>
    <property type="molecule type" value="Genomic_DNA"/>
</dbReference>
<dbReference type="OMA" id="NQRIVQK"/>
<accession>A0A8S1K376</accession>
<keyword evidence="3" id="KW-1185">Reference proteome</keyword>
<reference evidence="2" key="1">
    <citation type="submission" date="2021-01" db="EMBL/GenBank/DDBJ databases">
        <authorList>
            <consortium name="Genoscope - CEA"/>
            <person name="William W."/>
        </authorList>
    </citation>
    <scope>NUCLEOTIDE SEQUENCE</scope>
</reference>
<feature type="coiled-coil region" evidence="1">
    <location>
        <begin position="20"/>
        <end position="73"/>
    </location>
</feature>
<dbReference type="AlphaFoldDB" id="A0A8S1K376"/>
<evidence type="ECO:0000313" key="2">
    <source>
        <dbReference type="EMBL" id="CAD8049121.1"/>
    </source>
</evidence>
<gene>
    <name evidence="2" type="ORF">PPRIM_AZ9-3.1.T0130239</name>
</gene>
<name>A0A8S1K376_PARPR</name>
<dbReference type="Proteomes" id="UP000688137">
    <property type="component" value="Unassembled WGS sequence"/>
</dbReference>
<comment type="caution">
    <text evidence="2">The sequence shown here is derived from an EMBL/GenBank/DDBJ whole genome shotgun (WGS) entry which is preliminary data.</text>
</comment>
<sequence>MSKTIRSKNIAPNIEFCNEIANNQKLLKAKQKTLSKLKAELGNMNMIMPMTNQRIVQKKIENLKTQLEKQQENKLGVTQYGNLTNQNFQKQSPLVRLENIQQIRIKSGIRTTSEGDAINVKQLLKNQNCQISKY</sequence>
<evidence type="ECO:0000256" key="1">
    <source>
        <dbReference type="SAM" id="Coils"/>
    </source>
</evidence>
<organism evidence="2 3">
    <name type="scientific">Paramecium primaurelia</name>
    <dbReference type="NCBI Taxonomy" id="5886"/>
    <lineage>
        <taxon>Eukaryota</taxon>
        <taxon>Sar</taxon>
        <taxon>Alveolata</taxon>
        <taxon>Ciliophora</taxon>
        <taxon>Intramacronucleata</taxon>
        <taxon>Oligohymenophorea</taxon>
        <taxon>Peniculida</taxon>
        <taxon>Parameciidae</taxon>
        <taxon>Paramecium</taxon>
    </lineage>
</organism>
<evidence type="ECO:0000313" key="3">
    <source>
        <dbReference type="Proteomes" id="UP000688137"/>
    </source>
</evidence>
<proteinExistence type="predicted"/>
<protein>
    <submittedName>
        <fullName evidence="2">Uncharacterized protein</fullName>
    </submittedName>
</protein>